<keyword evidence="1" id="KW-0732">Signal</keyword>
<proteinExistence type="predicted"/>
<sequence length="251" mass="27157">MTTRRVLTVSAGVLALLFSTPVAASAYPVVGAPELTQNPLYTVPALPSISCKAVKGTTKASTTAYLKKVVGCLNTAWGKRVKDFVPAEVTIKDTYEHSPCYTGIKVSGSLAAGCNRSVEVQLRSDWIKAKSELPVLVGVARAYAGFVQTQTGISDAWWALRYDGEEAEMNEQTHRFYQQADCLAGVSVRSLGRTARDWGRLLSAGTPKEYGRFIPKWYGKPANRLAWFKTGYGSGKPGACNTWKAPSPKVA</sequence>
<comment type="caution">
    <text evidence="2">The sequence shown here is derived from an EMBL/GenBank/DDBJ whole genome shotgun (WGS) entry which is preliminary data.</text>
</comment>
<feature type="signal peptide" evidence="1">
    <location>
        <begin position="1"/>
        <end position="24"/>
    </location>
</feature>
<accession>A0ABV8F2Q9</accession>
<feature type="chain" id="PRO_5046988802" description="Metalloprotease" evidence="1">
    <location>
        <begin position="25"/>
        <end position="251"/>
    </location>
</feature>
<keyword evidence="3" id="KW-1185">Reference proteome</keyword>
<protein>
    <recommendedName>
        <fullName evidence="4">Metalloprotease</fullName>
    </recommendedName>
</protein>
<evidence type="ECO:0000313" key="2">
    <source>
        <dbReference type="EMBL" id="MFC3981730.1"/>
    </source>
</evidence>
<evidence type="ECO:0000313" key="3">
    <source>
        <dbReference type="Proteomes" id="UP001595698"/>
    </source>
</evidence>
<name>A0ABV8F2Q9_9ACTN</name>
<dbReference type="EMBL" id="JBHSBC010000014">
    <property type="protein sequence ID" value="MFC3981730.1"/>
    <property type="molecule type" value="Genomic_DNA"/>
</dbReference>
<evidence type="ECO:0000256" key="1">
    <source>
        <dbReference type="SAM" id="SignalP"/>
    </source>
</evidence>
<dbReference type="RefSeq" id="WP_386190218.1">
    <property type="nucleotide sequence ID" value="NZ_JBHSBC010000014.1"/>
</dbReference>
<reference evidence="3" key="1">
    <citation type="journal article" date="2019" name="Int. J. Syst. Evol. Microbiol.">
        <title>The Global Catalogue of Microorganisms (GCM) 10K type strain sequencing project: providing services to taxonomists for standard genome sequencing and annotation.</title>
        <authorList>
            <consortium name="The Broad Institute Genomics Platform"/>
            <consortium name="The Broad Institute Genome Sequencing Center for Infectious Disease"/>
            <person name="Wu L."/>
            <person name="Ma J."/>
        </authorList>
    </citation>
    <scope>NUCLEOTIDE SEQUENCE [LARGE SCALE GENOMIC DNA]</scope>
    <source>
        <strain evidence="3">TBRC 7912</strain>
    </source>
</reference>
<organism evidence="2 3">
    <name type="scientific">Streptosporangium jomthongense</name>
    <dbReference type="NCBI Taxonomy" id="1193683"/>
    <lineage>
        <taxon>Bacteria</taxon>
        <taxon>Bacillati</taxon>
        <taxon>Actinomycetota</taxon>
        <taxon>Actinomycetes</taxon>
        <taxon>Streptosporangiales</taxon>
        <taxon>Streptosporangiaceae</taxon>
        <taxon>Streptosporangium</taxon>
    </lineage>
</organism>
<gene>
    <name evidence="2" type="ORF">ACFOYY_16440</name>
</gene>
<dbReference type="Proteomes" id="UP001595698">
    <property type="component" value="Unassembled WGS sequence"/>
</dbReference>
<evidence type="ECO:0008006" key="4">
    <source>
        <dbReference type="Google" id="ProtNLM"/>
    </source>
</evidence>